<evidence type="ECO:0000313" key="2">
    <source>
        <dbReference type="EMBL" id="KAF4612834.1"/>
    </source>
</evidence>
<keyword evidence="3" id="KW-1185">Reference proteome</keyword>
<evidence type="ECO:0000313" key="3">
    <source>
        <dbReference type="Proteomes" id="UP000566819"/>
    </source>
</evidence>
<feature type="region of interest" description="Disordered" evidence="1">
    <location>
        <begin position="140"/>
        <end position="214"/>
    </location>
</feature>
<dbReference type="EMBL" id="JAAMPI010002477">
    <property type="protein sequence ID" value="KAF4612834.1"/>
    <property type="molecule type" value="Genomic_DNA"/>
</dbReference>
<name>A0A8H4QL14_9HELO</name>
<dbReference type="Proteomes" id="UP000566819">
    <property type="component" value="Unassembled WGS sequence"/>
</dbReference>
<protein>
    <submittedName>
        <fullName evidence="2">Uncharacterized protein</fullName>
    </submittedName>
</protein>
<sequence>MLRRISNRLSSRLPVRNRNRRRPTEDGDATPPIESTSSSIIEVVLPMSTGETPNNDEPRYEMAVNSPATSSEEAQIPEPEARREMVVEMTSTPNGDLRQEPEALAQEATRAQSSTPPESPIRRLEDPFQLSLNDSVQLIPELPSNEDVVAENKHNPSSDTSNTSSVAELLHHHQPQLPQLHNYVESSTQIEPLELTSNGDQNKNTNGNDNSNTE</sequence>
<dbReference type="AlphaFoldDB" id="A0A8H4QL14"/>
<accession>A0A8H4QL14</accession>
<organism evidence="2 3">
    <name type="scientific">Cudoniella acicularis</name>
    <dbReference type="NCBI Taxonomy" id="354080"/>
    <lineage>
        <taxon>Eukaryota</taxon>
        <taxon>Fungi</taxon>
        <taxon>Dikarya</taxon>
        <taxon>Ascomycota</taxon>
        <taxon>Pezizomycotina</taxon>
        <taxon>Leotiomycetes</taxon>
        <taxon>Helotiales</taxon>
        <taxon>Tricladiaceae</taxon>
        <taxon>Cudoniella</taxon>
    </lineage>
</organism>
<feature type="compositionally biased region" description="Polar residues" evidence="1">
    <location>
        <begin position="157"/>
        <end position="166"/>
    </location>
</feature>
<proteinExistence type="predicted"/>
<reference evidence="2 3" key="1">
    <citation type="submission" date="2020-03" db="EMBL/GenBank/DDBJ databases">
        <title>Draft Genome Sequence of Cudoniella acicularis.</title>
        <authorList>
            <person name="Buettner E."/>
            <person name="Kellner H."/>
        </authorList>
    </citation>
    <scope>NUCLEOTIDE SEQUENCE [LARGE SCALE GENOMIC DNA]</scope>
    <source>
        <strain evidence="2 3">DSM 108380</strain>
    </source>
</reference>
<feature type="region of interest" description="Disordered" evidence="1">
    <location>
        <begin position="1"/>
        <end position="127"/>
    </location>
</feature>
<gene>
    <name evidence="2" type="ORF">G7Y89_g15540</name>
</gene>
<feature type="compositionally biased region" description="Low complexity" evidence="1">
    <location>
        <begin position="197"/>
        <end position="214"/>
    </location>
</feature>
<comment type="caution">
    <text evidence="2">The sequence shown here is derived from an EMBL/GenBank/DDBJ whole genome shotgun (WGS) entry which is preliminary data.</text>
</comment>
<evidence type="ECO:0000256" key="1">
    <source>
        <dbReference type="SAM" id="MobiDB-lite"/>
    </source>
</evidence>
<feature type="compositionally biased region" description="Low complexity" evidence="1">
    <location>
        <begin position="30"/>
        <end position="44"/>
    </location>
</feature>